<protein>
    <submittedName>
        <fullName evidence="1">Uncharacterized protein</fullName>
    </submittedName>
</protein>
<gene>
    <name evidence="1" type="ordered locus">CGSHiGG_05920</name>
</gene>
<dbReference type="EMBL" id="CP000672">
    <property type="protein sequence ID" value="ABR00095.1"/>
    <property type="molecule type" value="Genomic_DNA"/>
</dbReference>
<organism evidence="1 2">
    <name type="scientific">Haemophilus influenzae (strain PittGG)</name>
    <dbReference type="NCBI Taxonomy" id="374931"/>
    <lineage>
        <taxon>Bacteria</taxon>
        <taxon>Pseudomonadati</taxon>
        <taxon>Pseudomonadota</taxon>
        <taxon>Gammaproteobacteria</taxon>
        <taxon>Pasteurellales</taxon>
        <taxon>Pasteurellaceae</taxon>
        <taxon>Haemophilus</taxon>
    </lineage>
</organism>
<reference evidence="1 2" key="1">
    <citation type="journal article" date="2007" name="Genome Biol.">
        <title>Characterization and modeling of the Haemophilus influenzae core and supragenomes based on the complete genomic sequences of Rd and 12 clinical nontypeable strains.</title>
        <authorList>
            <person name="Hogg J.S."/>
            <person name="Hu F.Z."/>
            <person name="Janto B."/>
            <person name="Boissy R."/>
            <person name="Hayes J."/>
            <person name="Keefe R."/>
            <person name="Post J.C."/>
            <person name="Ehrlich G.D."/>
        </authorList>
    </citation>
    <scope>NUCLEOTIDE SEQUENCE [LARGE SCALE GENOMIC DNA]</scope>
    <source>
        <strain evidence="1 2">PittGG</strain>
    </source>
</reference>
<accession>A5UH39</accession>
<dbReference type="Proteomes" id="UP000001990">
    <property type="component" value="Chromosome"/>
</dbReference>
<evidence type="ECO:0000313" key="2">
    <source>
        <dbReference type="Proteomes" id="UP000001990"/>
    </source>
</evidence>
<dbReference type="KEGG" id="hiq:CGSHiGG_05920"/>
<dbReference type="AlphaFoldDB" id="A5UH39"/>
<evidence type="ECO:0000313" key="1">
    <source>
        <dbReference type="EMBL" id="ABR00095.1"/>
    </source>
</evidence>
<dbReference type="HOGENOM" id="CLU_3412579_0_0_6"/>
<sequence length="28" mass="3170">MATNIGYLKHFNHKKKSAPQLAGLFIQL</sequence>
<name>A5UH39_HAEIG</name>
<proteinExistence type="predicted"/>